<feature type="compositionally biased region" description="Basic residues" evidence="1">
    <location>
        <begin position="1"/>
        <end position="18"/>
    </location>
</feature>
<keyword evidence="3" id="KW-1185">Reference proteome</keyword>
<feature type="compositionally biased region" description="Polar residues" evidence="1">
    <location>
        <begin position="21"/>
        <end position="33"/>
    </location>
</feature>
<protein>
    <submittedName>
        <fullName evidence="2 4">Uncharacterized protein</fullName>
    </submittedName>
</protein>
<dbReference type="WBParaSite" id="MCOS_0000491101-mRNA-1">
    <property type="protein sequence ID" value="MCOS_0000491101-mRNA-1"/>
    <property type="gene ID" value="MCOS_0000491101"/>
</dbReference>
<organism evidence="4">
    <name type="scientific">Mesocestoides corti</name>
    <name type="common">Flatworm</name>
    <dbReference type="NCBI Taxonomy" id="53468"/>
    <lineage>
        <taxon>Eukaryota</taxon>
        <taxon>Metazoa</taxon>
        <taxon>Spiralia</taxon>
        <taxon>Lophotrochozoa</taxon>
        <taxon>Platyhelminthes</taxon>
        <taxon>Cestoda</taxon>
        <taxon>Eucestoda</taxon>
        <taxon>Cyclophyllidea</taxon>
        <taxon>Mesocestoididae</taxon>
        <taxon>Mesocestoides</taxon>
    </lineage>
</organism>
<gene>
    <name evidence="2" type="ORF">MCOS_LOCUS4912</name>
</gene>
<sequence>MHRRRGIHRASPTRRLRCARVTSTGGPHRANSSNHRRRLDRQYFSRRIIRPQEDPPNAVC</sequence>
<evidence type="ECO:0000313" key="3">
    <source>
        <dbReference type="Proteomes" id="UP000267029"/>
    </source>
</evidence>
<dbReference type="EMBL" id="UXSR01002678">
    <property type="protein sequence ID" value="VDD78909.1"/>
    <property type="molecule type" value="Genomic_DNA"/>
</dbReference>
<evidence type="ECO:0000313" key="2">
    <source>
        <dbReference type="EMBL" id="VDD78909.1"/>
    </source>
</evidence>
<feature type="region of interest" description="Disordered" evidence="1">
    <location>
        <begin position="1"/>
        <end position="39"/>
    </location>
</feature>
<dbReference type="AlphaFoldDB" id="A0A0R3UDB3"/>
<reference evidence="4" key="1">
    <citation type="submission" date="2017-02" db="UniProtKB">
        <authorList>
            <consortium name="WormBaseParasite"/>
        </authorList>
    </citation>
    <scope>IDENTIFICATION</scope>
</reference>
<reference evidence="2 3" key="2">
    <citation type="submission" date="2018-10" db="EMBL/GenBank/DDBJ databases">
        <authorList>
            <consortium name="Pathogen Informatics"/>
        </authorList>
    </citation>
    <scope>NUCLEOTIDE SEQUENCE [LARGE SCALE GENOMIC DNA]</scope>
</reference>
<accession>A0A0R3UDB3</accession>
<name>A0A0R3UDB3_MESCO</name>
<proteinExistence type="predicted"/>
<evidence type="ECO:0000313" key="4">
    <source>
        <dbReference type="WBParaSite" id="MCOS_0000491101-mRNA-1"/>
    </source>
</evidence>
<evidence type="ECO:0000256" key="1">
    <source>
        <dbReference type="SAM" id="MobiDB-lite"/>
    </source>
</evidence>
<dbReference type="Proteomes" id="UP000267029">
    <property type="component" value="Unassembled WGS sequence"/>
</dbReference>